<evidence type="ECO:0000313" key="4">
    <source>
        <dbReference type="Proteomes" id="UP000030853"/>
    </source>
</evidence>
<dbReference type="SUPFAM" id="SSF111369">
    <property type="entry name" value="HlyD-like secretion proteins"/>
    <property type="match status" value="1"/>
</dbReference>
<dbReference type="GO" id="GO:1990281">
    <property type="term" value="C:efflux pump complex"/>
    <property type="evidence" value="ECO:0007669"/>
    <property type="project" value="TreeGrafter"/>
</dbReference>
<dbReference type="InterPro" id="IPR058627">
    <property type="entry name" value="MdtA-like_C"/>
</dbReference>
<evidence type="ECO:0000256" key="1">
    <source>
        <dbReference type="ARBA" id="ARBA00009477"/>
    </source>
</evidence>
<reference evidence="3 4" key="1">
    <citation type="submission" date="2014-11" db="EMBL/GenBank/DDBJ databases">
        <title>Genome sequencing of Pantoea rodasii ND03.</title>
        <authorList>
            <person name="Muhamad Yunos N.Y."/>
            <person name="Chan K.-G."/>
        </authorList>
    </citation>
    <scope>NUCLEOTIDE SEQUENCE [LARGE SCALE GENOMIC DNA]</scope>
    <source>
        <strain evidence="3 4">ND03</strain>
    </source>
</reference>
<dbReference type="Gene3D" id="2.40.420.20">
    <property type="match status" value="1"/>
</dbReference>
<dbReference type="EMBL" id="JTJJ01000001">
    <property type="protein sequence ID" value="KHJ70117.1"/>
    <property type="molecule type" value="Genomic_DNA"/>
</dbReference>
<dbReference type="AlphaFoldDB" id="A0A0B1RG10"/>
<dbReference type="PROSITE" id="PS51257">
    <property type="entry name" value="PROKAR_LIPOPROTEIN"/>
    <property type="match status" value="1"/>
</dbReference>
<dbReference type="PANTHER" id="PTHR30469">
    <property type="entry name" value="MULTIDRUG RESISTANCE PROTEIN MDTA"/>
    <property type="match status" value="1"/>
</dbReference>
<dbReference type="Gene3D" id="1.10.287.470">
    <property type="entry name" value="Helix hairpin bin"/>
    <property type="match status" value="1"/>
</dbReference>
<proteinExistence type="inferred from homology"/>
<dbReference type="Gene3D" id="2.40.50.100">
    <property type="match status" value="1"/>
</dbReference>
<evidence type="ECO:0000313" key="3">
    <source>
        <dbReference type="EMBL" id="KHJ70117.1"/>
    </source>
</evidence>
<dbReference type="PANTHER" id="PTHR30469:SF20">
    <property type="entry name" value="EFFLUX RND TRANSPORTER PERIPLASMIC ADAPTOR SUBUNIT"/>
    <property type="match status" value="1"/>
</dbReference>
<dbReference type="Proteomes" id="UP000030853">
    <property type="component" value="Unassembled WGS sequence"/>
</dbReference>
<comment type="similarity">
    <text evidence="1">Belongs to the membrane fusion protein (MFP) (TC 8.A.1) family.</text>
</comment>
<dbReference type="InterPro" id="IPR006143">
    <property type="entry name" value="RND_pump_MFP"/>
</dbReference>
<accession>A0A0B1RG10</accession>
<sequence>MMRYFYLIAVVILITTGCDQKKQEVAPLPRMVKVVEVVASGQSQQRIFPARIESGDSTDVSFKRGGQIDALDVRQGSSVTRGQVLARLVSREAQQRVNERQTAATLAQRQFARFQTLSGRQAISQAEMDVQRANRDAANAALQIAREELSQMTLTAPFSGTAATVNVRNHQVVAAGQTIATLTRTDLLDVVFNVPENLFTSLDIRNMAYRPVVRINTLPDRQFQAEYKEHTGSSSSNTLTWQVILTMPRPADFPAVGGVSGTVTINLANLPANVNHESLVVPVEAVFNPDSSQRNEPHVWVVQGSGDQFHLEDRKVSVGEVTDQGVVITSGLHAGERVVAAGVNELHAQQAVRIWTRERGL</sequence>
<protein>
    <submittedName>
        <fullName evidence="3">Membrane protein</fullName>
    </submittedName>
</protein>
<comment type="caution">
    <text evidence="3">The sequence shown here is derived from an EMBL/GenBank/DDBJ whole genome shotgun (WGS) entry which is preliminary data.</text>
</comment>
<gene>
    <name evidence="3" type="ORF">QU24_00085</name>
</gene>
<dbReference type="NCBIfam" id="TIGR01730">
    <property type="entry name" value="RND_mfp"/>
    <property type="match status" value="1"/>
</dbReference>
<organism evidence="3 4">
    <name type="scientific">Pantoea rodasii</name>
    <dbReference type="NCBI Taxonomy" id="1076549"/>
    <lineage>
        <taxon>Bacteria</taxon>
        <taxon>Pseudomonadati</taxon>
        <taxon>Pseudomonadota</taxon>
        <taxon>Gammaproteobacteria</taxon>
        <taxon>Enterobacterales</taxon>
        <taxon>Erwiniaceae</taxon>
        <taxon>Pantoea</taxon>
    </lineage>
</organism>
<dbReference type="RefSeq" id="WP_039326897.1">
    <property type="nucleotide sequence ID" value="NZ_JTJJ01000001.1"/>
</dbReference>
<dbReference type="GO" id="GO:0015562">
    <property type="term" value="F:efflux transmembrane transporter activity"/>
    <property type="evidence" value="ECO:0007669"/>
    <property type="project" value="TreeGrafter"/>
</dbReference>
<feature type="domain" description="Multidrug resistance protein MdtA-like C-terminal permuted SH3" evidence="2">
    <location>
        <begin position="279"/>
        <end position="343"/>
    </location>
</feature>
<dbReference type="Pfam" id="PF25967">
    <property type="entry name" value="RND-MFP_C"/>
    <property type="match status" value="1"/>
</dbReference>
<name>A0A0B1RG10_9GAMM</name>
<dbReference type="Gene3D" id="2.40.30.170">
    <property type="match status" value="1"/>
</dbReference>
<evidence type="ECO:0000259" key="2">
    <source>
        <dbReference type="Pfam" id="PF25967"/>
    </source>
</evidence>